<reference evidence="1" key="1">
    <citation type="submission" date="2018-05" db="EMBL/GenBank/DDBJ databases">
        <authorList>
            <person name="Lanie J.A."/>
            <person name="Ng W.-L."/>
            <person name="Kazmierczak K.M."/>
            <person name="Andrzejewski T.M."/>
            <person name="Davidsen T.M."/>
            <person name="Wayne K.J."/>
            <person name="Tettelin H."/>
            <person name="Glass J.I."/>
            <person name="Rusch D."/>
            <person name="Podicherti R."/>
            <person name="Tsui H.-C.T."/>
            <person name="Winkler M.E."/>
        </authorList>
    </citation>
    <scope>NUCLEOTIDE SEQUENCE</scope>
</reference>
<dbReference type="EMBL" id="UINC01195125">
    <property type="protein sequence ID" value="SVE11544.1"/>
    <property type="molecule type" value="Genomic_DNA"/>
</dbReference>
<sequence>MAPWRLGGSAGPLRKSARLIELSL</sequence>
<name>A0A383AV52_9ZZZZ</name>
<evidence type="ECO:0000313" key="1">
    <source>
        <dbReference type="EMBL" id="SVE11544.1"/>
    </source>
</evidence>
<organism evidence="1">
    <name type="scientific">marine metagenome</name>
    <dbReference type="NCBI Taxonomy" id="408172"/>
    <lineage>
        <taxon>unclassified sequences</taxon>
        <taxon>metagenomes</taxon>
        <taxon>ecological metagenomes</taxon>
    </lineage>
</organism>
<proteinExistence type="predicted"/>
<gene>
    <name evidence="1" type="ORF">METZ01_LOCUS464398</name>
</gene>
<protein>
    <submittedName>
        <fullName evidence="1">Uncharacterized protein</fullName>
    </submittedName>
</protein>
<dbReference type="AlphaFoldDB" id="A0A383AV52"/>
<accession>A0A383AV52</accession>